<reference evidence="2 3" key="1">
    <citation type="journal article" date="2018" name="Sci. Rep.">
        <title>Genomic signatures of local adaptation to the degree of environmental predictability in rotifers.</title>
        <authorList>
            <person name="Franch-Gras L."/>
            <person name="Hahn C."/>
            <person name="Garcia-Roger E.M."/>
            <person name="Carmona M.J."/>
            <person name="Serra M."/>
            <person name="Gomez A."/>
        </authorList>
    </citation>
    <scope>NUCLEOTIDE SEQUENCE [LARGE SCALE GENOMIC DNA]</scope>
    <source>
        <strain evidence="2">HYR1</strain>
    </source>
</reference>
<sequence>MKISFPKEVENIIGSLSGPTIMHGLKCTRKKIDYNDLYIDQEETQSIIDADQKDNDGNVLPKTPGYQPTNFNDVISQISPQDLKTPVLEDHLRFSESDPNEKELTEKESKKPLVELENKNDKTFESESVSSTTES</sequence>
<keyword evidence="3" id="KW-1185">Reference proteome</keyword>
<evidence type="ECO:0000313" key="2">
    <source>
        <dbReference type="EMBL" id="RNA43042.1"/>
    </source>
</evidence>
<dbReference type="AlphaFoldDB" id="A0A3M7T4U9"/>
<proteinExistence type="predicted"/>
<comment type="caution">
    <text evidence="2">The sequence shown here is derived from an EMBL/GenBank/DDBJ whole genome shotgun (WGS) entry which is preliminary data.</text>
</comment>
<feature type="region of interest" description="Disordered" evidence="1">
    <location>
        <begin position="94"/>
        <end position="135"/>
    </location>
</feature>
<evidence type="ECO:0000256" key="1">
    <source>
        <dbReference type="SAM" id="MobiDB-lite"/>
    </source>
</evidence>
<feature type="compositionally biased region" description="Basic and acidic residues" evidence="1">
    <location>
        <begin position="94"/>
        <end position="125"/>
    </location>
</feature>
<feature type="compositionally biased region" description="Low complexity" evidence="1">
    <location>
        <begin position="126"/>
        <end position="135"/>
    </location>
</feature>
<organism evidence="2 3">
    <name type="scientific">Brachionus plicatilis</name>
    <name type="common">Marine rotifer</name>
    <name type="synonym">Brachionus muelleri</name>
    <dbReference type="NCBI Taxonomy" id="10195"/>
    <lineage>
        <taxon>Eukaryota</taxon>
        <taxon>Metazoa</taxon>
        <taxon>Spiralia</taxon>
        <taxon>Gnathifera</taxon>
        <taxon>Rotifera</taxon>
        <taxon>Eurotatoria</taxon>
        <taxon>Monogononta</taxon>
        <taxon>Pseudotrocha</taxon>
        <taxon>Ploima</taxon>
        <taxon>Brachionidae</taxon>
        <taxon>Brachionus</taxon>
    </lineage>
</organism>
<protein>
    <submittedName>
        <fullName evidence="2">Uncharacterized protein</fullName>
    </submittedName>
</protein>
<dbReference type="Proteomes" id="UP000276133">
    <property type="component" value="Unassembled WGS sequence"/>
</dbReference>
<evidence type="ECO:0000313" key="3">
    <source>
        <dbReference type="Proteomes" id="UP000276133"/>
    </source>
</evidence>
<feature type="region of interest" description="Disordered" evidence="1">
    <location>
        <begin position="46"/>
        <end position="73"/>
    </location>
</feature>
<name>A0A3M7T4U9_BRAPC</name>
<dbReference type="EMBL" id="REGN01000287">
    <property type="protein sequence ID" value="RNA43042.1"/>
    <property type="molecule type" value="Genomic_DNA"/>
</dbReference>
<accession>A0A3M7T4U9</accession>
<gene>
    <name evidence="2" type="ORF">BpHYR1_042906</name>
</gene>